<dbReference type="PROSITE" id="PS50102">
    <property type="entry name" value="RRM"/>
    <property type="match status" value="1"/>
</dbReference>
<reference evidence="5" key="1">
    <citation type="submission" date="2019-12" db="EMBL/GenBank/DDBJ databases">
        <title>Genome sequencing and annotation of Brassica cretica.</title>
        <authorList>
            <person name="Studholme D.J."/>
            <person name="Sarris P.F."/>
        </authorList>
    </citation>
    <scope>NUCLEOTIDE SEQUENCE</scope>
    <source>
        <strain evidence="5">PFS-102/07</strain>
        <tissue evidence="5">Leaf</tissue>
    </source>
</reference>
<proteinExistence type="inferred from homology"/>
<evidence type="ECO:0000256" key="2">
    <source>
        <dbReference type="PROSITE-ProRule" id="PRU00176"/>
    </source>
</evidence>
<organism evidence="5">
    <name type="scientific">Brassica cretica</name>
    <name type="common">Mustard</name>
    <dbReference type="NCBI Taxonomy" id="69181"/>
    <lineage>
        <taxon>Eukaryota</taxon>
        <taxon>Viridiplantae</taxon>
        <taxon>Streptophyta</taxon>
        <taxon>Embryophyta</taxon>
        <taxon>Tracheophyta</taxon>
        <taxon>Spermatophyta</taxon>
        <taxon>Magnoliopsida</taxon>
        <taxon>eudicotyledons</taxon>
        <taxon>Gunneridae</taxon>
        <taxon>Pentapetalae</taxon>
        <taxon>rosids</taxon>
        <taxon>malvids</taxon>
        <taxon>Brassicales</taxon>
        <taxon>Brassicaceae</taxon>
        <taxon>Brassiceae</taxon>
        <taxon>Brassica</taxon>
    </lineage>
</organism>
<feature type="compositionally biased region" description="Low complexity" evidence="3">
    <location>
        <begin position="437"/>
        <end position="448"/>
    </location>
</feature>
<evidence type="ECO:0000313" key="5">
    <source>
        <dbReference type="EMBL" id="KAF2570667.1"/>
    </source>
</evidence>
<feature type="compositionally biased region" description="Basic and acidic residues" evidence="3">
    <location>
        <begin position="592"/>
        <end position="616"/>
    </location>
</feature>
<feature type="region of interest" description="Disordered" evidence="3">
    <location>
        <begin position="310"/>
        <end position="382"/>
    </location>
</feature>
<feature type="domain" description="RRM" evidence="4">
    <location>
        <begin position="215"/>
        <end position="293"/>
    </location>
</feature>
<comment type="similarity">
    <text evidence="1">Belongs to the RRM CPSF6/7 family.</text>
</comment>
<dbReference type="AlphaFoldDB" id="A0A8S9IPP7"/>
<evidence type="ECO:0000256" key="3">
    <source>
        <dbReference type="SAM" id="MobiDB-lite"/>
    </source>
</evidence>
<feature type="compositionally biased region" description="Gly residues" evidence="3">
    <location>
        <begin position="341"/>
        <end position="370"/>
    </location>
</feature>
<dbReference type="InterPro" id="IPR034772">
    <property type="entry name" value="CPSF6/7"/>
</dbReference>
<dbReference type="GO" id="GO:0003723">
    <property type="term" value="F:RNA binding"/>
    <property type="evidence" value="ECO:0007669"/>
    <property type="project" value="UniProtKB-UniRule"/>
</dbReference>
<feature type="compositionally biased region" description="Basic and acidic residues" evidence="3">
    <location>
        <begin position="536"/>
        <end position="580"/>
    </location>
</feature>
<feature type="compositionally biased region" description="Basic and acidic residues" evidence="3">
    <location>
        <begin position="450"/>
        <end position="529"/>
    </location>
</feature>
<evidence type="ECO:0000256" key="1">
    <source>
        <dbReference type="ARBA" id="ARBA00006265"/>
    </source>
</evidence>
<dbReference type="InterPro" id="IPR012677">
    <property type="entry name" value="Nucleotide-bd_a/b_plait_sf"/>
</dbReference>
<dbReference type="SMART" id="SM00360">
    <property type="entry name" value="RRM"/>
    <property type="match status" value="1"/>
</dbReference>
<dbReference type="GO" id="GO:0006397">
    <property type="term" value="P:mRNA processing"/>
    <property type="evidence" value="ECO:0007669"/>
    <property type="project" value="UniProtKB-KW"/>
</dbReference>
<dbReference type="Gene3D" id="3.30.70.330">
    <property type="match status" value="1"/>
</dbReference>
<accession>A0A8S9IPP7</accession>
<dbReference type="InterPro" id="IPR035979">
    <property type="entry name" value="RBD_domain_sf"/>
</dbReference>
<feature type="region of interest" description="Disordered" evidence="3">
    <location>
        <begin position="425"/>
        <end position="616"/>
    </location>
</feature>
<sequence length="616" mass="67247">MGEGDGRDQFHRNEAISAVADEGFMAEEDDDYDDLYNDVNVGDAFLQSARKTDEVESRNEEKEKVKTEGEEPVLGTPEAEISIPGLVGESVAVKEEAESEAGEGSVTGVVVASSGYGAQERKVGDVSQQVPGGGLRVELGQAPTRANDAEAPKGNNFSQGVLPPPPSLGNNGNLMRPVLGNANGVTPPGPGGNMVGNGAIIHMPGVGNGGGGGVTTLFIGELHWWTTDAELEAELCKYGTVKEVRFFDEKANGKSRGYCQAEFYDPMAAAACKEGMDGYEFNGRPCVVEIAPPYMVKRLGEAQVNRSQQAQAALAQAKRGGPADPPSKPVIATTTNNNGGNFQGGENRGFGRGNWGRGNAQGMGGRGPGGQMRNRPGMGGRGLMGNGGGVAPHVNPAFFGRGMPMNGMGMMPNAGVDMGMWDPNSGGWGGGGEDLSAARAAESSYGEEAASDHQYGEVNHDRGARPNHVKDKERASEREWSGSSDRRNREDKYAGYERDITREKDVGHRYDLPERRHRDDRDTGREREREHHHKERERSRDRDREMDREKVRHREERERYGSDHRNRHRDEPEHDDEWNRGRSSRGHSKSRLSREDNHRSRSRDADYGKRRRLTVE</sequence>
<dbReference type="GO" id="GO:0005634">
    <property type="term" value="C:nucleus"/>
    <property type="evidence" value="ECO:0007669"/>
    <property type="project" value="UniProtKB-SubCell"/>
</dbReference>
<dbReference type="CDD" id="cd12372">
    <property type="entry name" value="RRM_CFIm68_CFIm59"/>
    <property type="match status" value="1"/>
</dbReference>
<feature type="compositionally biased region" description="Basic and acidic residues" evidence="3">
    <location>
        <begin position="50"/>
        <end position="69"/>
    </location>
</feature>
<dbReference type="SUPFAM" id="SSF54928">
    <property type="entry name" value="RNA-binding domain, RBD"/>
    <property type="match status" value="1"/>
</dbReference>
<evidence type="ECO:0000259" key="4">
    <source>
        <dbReference type="PROSITE" id="PS50102"/>
    </source>
</evidence>
<feature type="compositionally biased region" description="Basic residues" evidence="3">
    <location>
        <begin position="582"/>
        <end position="591"/>
    </location>
</feature>
<feature type="region of interest" description="Disordered" evidence="3">
    <location>
        <begin position="48"/>
        <end position="78"/>
    </location>
</feature>
<dbReference type="InterPro" id="IPR000504">
    <property type="entry name" value="RRM_dom"/>
</dbReference>
<dbReference type="Pfam" id="PF00076">
    <property type="entry name" value="RRM_1"/>
    <property type="match status" value="1"/>
</dbReference>
<dbReference type="PANTHER" id="PTHR23204">
    <property type="entry name" value="CLEAVAGE AND POLYADENYLATION SPECIFIC FACTOR"/>
    <property type="match status" value="1"/>
</dbReference>
<keyword evidence="2" id="KW-0694">RNA-binding</keyword>
<gene>
    <name evidence="5" type="ORF">F2Q70_00005139</name>
</gene>
<comment type="caution">
    <text evidence="5">The sequence shown here is derived from an EMBL/GenBank/DDBJ whole genome shotgun (WGS) entry which is preliminary data.</text>
</comment>
<name>A0A8S9IPP7_BRACR</name>
<protein>
    <recommendedName>
        <fullName evidence="4">RRM domain-containing protein</fullName>
    </recommendedName>
</protein>
<dbReference type="EMBL" id="QGKY02001015">
    <property type="protein sequence ID" value="KAF2570667.1"/>
    <property type="molecule type" value="Genomic_DNA"/>
</dbReference>